<evidence type="ECO:0000256" key="6">
    <source>
        <dbReference type="ARBA" id="ARBA00022737"/>
    </source>
</evidence>
<reference evidence="10" key="1">
    <citation type="submission" date="2023-05" db="EMBL/GenBank/DDBJ databases">
        <authorList>
            <person name="Huff M."/>
        </authorList>
    </citation>
    <scope>NUCLEOTIDE SEQUENCE</scope>
</reference>
<keyword evidence="3" id="KW-0813">Transport</keyword>
<dbReference type="FunFam" id="1.20.1280.290:FF:000001">
    <property type="entry name" value="Bidirectional sugar transporter SWEET"/>
    <property type="match status" value="1"/>
</dbReference>
<dbReference type="Proteomes" id="UP000834106">
    <property type="component" value="Chromosome 3"/>
</dbReference>
<keyword evidence="4" id="KW-0762">Sugar transport</keyword>
<evidence type="ECO:0000313" key="11">
    <source>
        <dbReference type="Proteomes" id="UP000834106"/>
    </source>
</evidence>
<sequence>MVGLGSLVVRTKSRRARPPGHGPTFIKIWKGKSVQGFKPDPYVATVLNCAMWVFYGLPIVHPDSLLVFTINGIGFVIEIAYITIFLLFSNWAMRVPNGLGTLSGLVQLVLYATYYKTTNWDEDEMWTEIELPTAHSSGHI</sequence>
<dbReference type="GO" id="GO:0051119">
    <property type="term" value="F:sugar transmembrane transporter activity"/>
    <property type="evidence" value="ECO:0007669"/>
    <property type="project" value="InterPro"/>
</dbReference>
<keyword evidence="7 9" id="KW-1133">Transmembrane helix</keyword>
<keyword evidence="5 9" id="KW-0812">Transmembrane</keyword>
<keyword evidence="8 9" id="KW-0472">Membrane</keyword>
<dbReference type="AlphaFoldDB" id="A0AAD1YWP1"/>
<dbReference type="GO" id="GO:0016020">
    <property type="term" value="C:membrane"/>
    <property type="evidence" value="ECO:0007669"/>
    <property type="project" value="InterPro"/>
</dbReference>
<keyword evidence="11" id="KW-1185">Reference proteome</keyword>
<dbReference type="Pfam" id="PF03083">
    <property type="entry name" value="MtN3_slv"/>
    <property type="match status" value="1"/>
</dbReference>
<feature type="transmembrane region" description="Helical" evidence="9">
    <location>
        <begin position="42"/>
        <end position="60"/>
    </location>
</feature>
<evidence type="ECO:0000256" key="8">
    <source>
        <dbReference type="ARBA" id="ARBA00023136"/>
    </source>
</evidence>
<dbReference type="PANTHER" id="PTHR10791">
    <property type="entry name" value="RAG1-ACTIVATING PROTEIN 1"/>
    <property type="match status" value="1"/>
</dbReference>
<dbReference type="EMBL" id="OU503038">
    <property type="protein sequence ID" value="CAI9757491.1"/>
    <property type="molecule type" value="Genomic_DNA"/>
</dbReference>
<proteinExistence type="inferred from homology"/>
<dbReference type="InterPro" id="IPR004316">
    <property type="entry name" value="SWEET_rpt"/>
</dbReference>
<evidence type="ECO:0000256" key="4">
    <source>
        <dbReference type="ARBA" id="ARBA00022597"/>
    </source>
</evidence>
<evidence type="ECO:0000256" key="5">
    <source>
        <dbReference type="ARBA" id="ARBA00022692"/>
    </source>
</evidence>
<gene>
    <name evidence="10" type="ORF">FPE_LOCUS4921</name>
</gene>
<protein>
    <submittedName>
        <fullName evidence="10">Uncharacterized protein</fullName>
    </submittedName>
</protein>
<dbReference type="Gene3D" id="1.20.1280.290">
    <property type="match status" value="1"/>
</dbReference>
<evidence type="ECO:0000256" key="2">
    <source>
        <dbReference type="ARBA" id="ARBA00007809"/>
    </source>
</evidence>
<name>A0AAD1YWP1_9LAMI</name>
<comment type="subcellular location">
    <subcellularLocation>
        <location evidence="1">Endomembrane system</location>
        <topology evidence="1">Multi-pass membrane protein</topology>
    </subcellularLocation>
</comment>
<evidence type="ECO:0000256" key="3">
    <source>
        <dbReference type="ARBA" id="ARBA00022448"/>
    </source>
</evidence>
<dbReference type="InterPro" id="IPR047664">
    <property type="entry name" value="SWEET"/>
</dbReference>
<comment type="similarity">
    <text evidence="2">Belongs to the SWEET sugar transporter family.</text>
</comment>
<evidence type="ECO:0000313" key="10">
    <source>
        <dbReference type="EMBL" id="CAI9757491.1"/>
    </source>
</evidence>
<accession>A0AAD1YWP1</accession>
<keyword evidence="6" id="KW-0677">Repeat</keyword>
<evidence type="ECO:0000256" key="1">
    <source>
        <dbReference type="ARBA" id="ARBA00004127"/>
    </source>
</evidence>
<dbReference type="PANTHER" id="PTHR10791:SF159">
    <property type="entry name" value="BIDIRECTIONAL SUGAR TRANSPORTER SWEET5"/>
    <property type="match status" value="1"/>
</dbReference>
<feature type="transmembrane region" description="Helical" evidence="9">
    <location>
        <begin position="95"/>
        <end position="115"/>
    </location>
</feature>
<dbReference type="GO" id="GO:0012505">
    <property type="term" value="C:endomembrane system"/>
    <property type="evidence" value="ECO:0007669"/>
    <property type="project" value="UniProtKB-SubCell"/>
</dbReference>
<feature type="transmembrane region" description="Helical" evidence="9">
    <location>
        <begin position="66"/>
        <end position="88"/>
    </location>
</feature>
<evidence type="ECO:0000256" key="7">
    <source>
        <dbReference type="ARBA" id="ARBA00022989"/>
    </source>
</evidence>
<evidence type="ECO:0000256" key="9">
    <source>
        <dbReference type="SAM" id="Phobius"/>
    </source>
</evidence>
<organism evidence="10 11">
    <name type="scientific">Fraxinus pennsylvanica</name>
    <dbReference type="NCBI Taxonomy" id="56036"/>
    <lineage>
        <taxon>Eukaryota</taxon>
        <taxon>Viridiplantae</taxon>
        <taxon>Streptophyta</taxon>
        <taxon>Embryophyta</taxon>
        <taxon>Tracheophyta</taxon>
        <taxon>Spermatophyta</taxon>
        <taxon>Magnoliopsida</taxon>
        <taxon>eudicotyledons</taxon>
        <taxon>Gunneridae</taxon>
        <taxon>Pentapetalae</taxon>
        <taxon>asterids</taxon>
        <taxon>lamiids</taxon>
        <taxon>Lamiales</taxon>
        <taxon>Oleaceae</taxon>
        <taxon>Oleeae</taxon>
        <taxon>Fraxinus</taxon>
    </lineage>
</organism>